<dbReference type="EMBL" id="JAPWTK010000004">
    <property type="protein sequence ID" value="KAJ8961801.1"/>
    <property type="molecule type" value="Genomic_DNA"/>
</dbReference>
<evidence type="ECO:0000313" key="1">
    <source>
        <dbReference type="EMBL" id="KAJ8961801.1"/>
    </source>
</evidence>
<comment type="caution">
    <text evidence="1">The sequence shown here is derived from an EMBL/GenBank/DDBJ whole genome shotgun (WGS) entry which is preliminary data.</text>
</comment>
<dbReference type="AlphaFoldDB" id="A0AAV8ZBS3"/>
<keyword evidence="2" id="KW-1185">Reference proteome</keyword>
<proteinExistence type="predicted"/>
<gene>
    <name evidence="1" type="ORF">NQ318_021404</name>
</gene>
<protein>
    <submittedName>
        <fullName evidence="1">Uncharacterized protein</fullName>
    </submittedName>
</protein>
<name>A0AAV8ZBS3_9CUCU</name>
<accession>A0AAV8ZBS3</accession>
<evidence type="ECO:0000313" key="2">
    <source>
        <dbReference type="Proteomes" id="UP001162162"/>
    </source>
</evidence>
<reference evidence="1" key="1">
    <citation type="journal article" date="2023" name="Insect Mol. Biol.">
        <title>Genome sequencing provides insights into the evolution of gene families encoding plant cell wall-degrading enzymes in longhorned beetles.</title>
        <authorList>
            <person name="Shin N.R."/>
            <person name="Okamura Y."/>
            <person name="Kirsch R."/>
            <person name="Pauchet Y."/>
        </authorList>
    </citation>
    <scope>NUCLEOTIDE SEQUENCE</scope>
    <source>
        <strain evidence="1">AMC_N1</strain>
    </source>
</reference>
<organism evidence="1 2">
    <name type="scientific">Aromia moschata</name>
    <dbReference type="NCBI Taxonomy" id="1265417"/>
    <lineage>
        <taxon>Eukaryota</taxon>
        <taxon>Metazoa</taxon>
        <taxon>Ecdysozoa</taxon>
        <taxon>Arthropoda</taxon>
        <taxon>Hexapoda</taxon>
        <taxon>Insecta</taxon>
        <taxon>Pterygota</taxon>
        <taxon>Neoptera</taxon>
        <taxon>Endopterygota</taxon>
        <taxon>Coleoptera</taxon>
        <taxon>Polyphaga</taxon>
        <taxon>Cucujiformia</taxon>
        <taxon>Chrysomeloidea</taxon>
        <taxon>Cerambycidae</taxon>
        <taxon>Cerambycinae</taxon>
        <taxon>Callichromatini</taxon>
        <taxon>Aromia</taxon>
    </lineage>
</organism>
<sequence>MNLLTIKPTSLRVEAESAFSAAGYICSSSRQRRLRRLTAQSKPLAKPRIHLKIIGKSVVSTCPIQRFNSTYYCGLATVKLWCHLSCCSIWVCFDNRTQALDIQLRWPTRSWFIVDAVVVTSEARDHLLHVAKLEALSPYAAPDFGVLRLYYVPEHINFLFIIGVDQELAQKTAQSHKERDDEVLGWLKPRGALIFFVDLVTPPVFTEASGSQL</sequence>
<dbReference type="Proteomes" id="UP001162162">
    <property type="component" value="Unassembled WGS sequence"/>
</dbReference>